<dbReference type="Proteomes" id="UP000286746">
    <property type="component" value="Unassembled WGS sequence"/>
</dbReference>
<dbReference type="RefSeq" id="WP_125057781.1">
    <property type="nucleotide sequence ID" value="NZ_BHZD01000001.1"/>
</dbReference>
<comment type="caution">
    <text evidence="1">The sequence shown here is derived from an EMBL/GenBank/DDBJ whole genome shotgun (WGS) entry which is preliminary data.</text>
</comment>
<reference evidence="1 2" key="1">
    <citation type="submission" date="2018-11" db="EMBL/GenBank/DDBJ databases">
        <title>Whole genome sequence of Streptomyces paromomycinus NBRC 15454(T).</title>
        <authorList>
            <person name="Komaki H."/>
            <person name="Tamura T."/>
        </authorList>
    </citation>
    <scope>NUCLEOTIDE SEQUENCE [LARGE SCALE GENOMIC DNA]</scope>
    <source>
        <strain evidence="1 2">NBRC 15454</strain>
    </source>
</reference>
<organism evidence="1 2">
    <name type="scientific">Streptomyces paromomycinus</name>
    <name type="common">Streptomyces rimosus subsp. paromomycinus</name>
    <dbReference type="NCBI Taxonomy" id="92743"/>
    <lineage>
        <taxon>Bacteria</taxon>
        <taxon>Bacillati</taxon>
        <taxon>Actinomycetota</taxon>
        <taxon>Actinomycetes</taxon>
        <taxon>Kitasatosporales</taxon>
        <taxon>Streptomycetaceae</taxon>
        <taxon>Streptomyces</taxon>
    </lineage>
</organism>
<keyword evidence="2" id="KW-1185">Reference proteome</keyword>
<evidence type="ECO:0000313" key="1">
    <source>
        <dbReference type="EMBL" id="GCD47736.1"/>
    </source>
</evidence>
<dbReference type="AlphaFoldDB" id="A0A401WEG6"/>
<sequence>MSLRVALGRVPYKEARERAGEALPGDERLVQNEVVFPGHRLPKPRRWNRPRVLAGRRLPGDRWEGAKRVFWLVDAIIQPIPDLFGGRRKKGKPLKGGWESLAGQLATALWPRVPTTDALPVLQLTDRHLHVTYVQRGRRRGELGAVEAGWSTPASQVAWVRHRTDIDADTYEIGFTDESWARVEMRSQHAVYFVECFPRGG</sequence>
<protein>
    <submittedName>
        <fullName evidence="1">Uncharacterized protein</fullName>
    </submittedName>
</protein>
<proteinExistence type="predicted"/>
<gene>
    <name evidence="1" type="ORF">GKJPGBOP_07529</name>
</gene>
<dbReference type="EMBL" id="BHZD01000001">
    <property type="protein sequence ID" value="GCD47736.1"/>
    <property type="molecule type" value="Genomic_DNA"/>
</dbReference>
<accession>A0A401WEG6</accession>
<name>A0A401WEG6_STREY</name>
<evidence type="ECO:0000313" key="2">
    <source>
        <dbReference type="Proteomes" id="UP000286746"/>
    </source>
</evidence>